<dbReference type="RefSeq" id="YP_009119690.1">
    <property type="nucleotide sequence ID" value="NC_026440.1"/>
</dbReference>
<proteinExistence type="predicted"/>
<evidence type="ECO:0000313" key="3">
    <source>
        <dbReference type="EMBL" id="AJF97455.1"/>
    </source>
</evidence>
<evidence type="ECO:0000313" key="4">
    <source>
        <dbReference type="Proteomes" id="UP000202511"/>
    </source>
</evidence>
<dbReference type="KEGG" id="vg:23462372"/>
<dbReference type="Proteomes" id="UP000202511">
    <property type="component" value="Segment"/>
</dbReference>
<organism evidence="3 4">
    <name type="scientific">Pandoravirus inopinatum</name>
    <dbReference type="NCBI Taxonomy" id="1605721"/>
    <lineage>
        <taxon>Viruses</taxon>
        <taxon>Pandoravirus</taxon>
    </lineage>
</organism>
<sequence length="121" mass="13476">MGPRQVAFRDRDKWSPSRSCRPAAFGVAEILFFLFCMGLSCVFFSCFRWGKKGARQLVGTAGKPAGLWAMERHHQKTYSDDRSDDNLPNTSIGYRANSAGLTTDDDRATRKKKPNNGRAAA</sequence>
<reference evidence="3 4" key="1">
    <citation type="journal article" date="2015" name="Parasitol. Res.">
        <title>Viruses in close associations with free-living amoebae.</title>
        <authorList>
            <person name="Scheid P."/>
        </authorList>
    </citation>
    <scope>NUCLEOTIDE SEQUENCE [LARGE SCALE GENOMIC DNA]</scope>
    <source>
        <strain evidence="3">KlaHel</strain>
    </source>
</reference>
<name>A0A0B5J6Q3_9VIRU</name>
<dbReference type="GeneID" id="23462372"/>
<protein>
    <submittedName>
        <fullName evidence="3">Uncharacterized protein</fullName>
    </submittedName>
</protein>
<accession>A0A0B5J6Q3</accession>
<dbReference type="EMBL" id="KP136319">
    <property type="protein sequence ID" value="AJF97455.1"/>
    <property type="molecule type" value="Genomic_DNA"/>
</dbReference>
<evidence type="ECO:0000256" key="2">
    <source>
        <dbReference type="SAM" id="Phobius"/>
    </source>
</evidence>
<keyword evidence="2" id="KW-0472">Membrane</keyword>
<keyword evidence="2" id="KW-0812">Transmembrane</keyword>
<keyword evidence="2" id="KW-1133">Transmembrane helix</keyword>
<evidence type="ECO:0000256" key="1">
    <source>
        <dbReference type="SAM" id="MobiDB-lite"/>
    </source>
</evidence>
<feature type="transmembrane region" description="Helical" evidence="2">
    <location>
        <begin position="23"/>
        <end position="47"/>
    </location>
</feature>
<feature type="region of interest" description="Disordered" evidence="1">
    <location>
        <begin position="74"/>
        <end position="121"/>
    </location>
</feature>